<reference evidence="1" key="2">
    <citation type="submission" date="2025-08" db="UniProtKB">
        <authorList>
            <consortium name="Ensembl"/>
        </authorList>
    </citation>
    <scope>IDENTIFICATION</scope>
</reference>
<dbReference type="AlphaFoldDB" id="A0A8C5EHA6"/>
<dbReference type="GO" id="GO:0000122">
    <property type="term" value="P:negative regulation of transcription by RNA polymerase II"/>
    <property type="evidence" value="ECO:0007669"/>
    <property type="project" value="TreeGrafter"/>
</dbReference>
<organism evidence="1 2">
    <name type="scientific">Gouania willdenowi</name>
    <name type="common">Blunt-snouted clingfish</name>
    <name type="synonym">Lepadogaster willdenowi</name>
    <dbReference type="NCBI Taxonomy" id="441366"/>
    <lineage>
        <taxon>Eukaryota</taxon>
        <taxon>Metazoa</taxon>
        <taxon>Chordata</taxon>
        <taxon>Craniata</taxon>
        <taxon>Vertebrata</taxon>
        <taxon>Euteleostomi</taxon>
        <taxon>Actinopterygii</taxon>
        <taxon>Neopterygii</taxon>
        <taxon>Teleostei</taxon>
        <taxon>Neoteleostei</taxon>
        <taxon>Acanthomorphata</taxon>
        <taxon>Ovalentaria</taxon>
        <taxon>Blenniimorphae</taxon>
        <taxon>Blenniiformes</taxon>
        <taxon>Gobiesocoidei</taxon>
        <taxon>Gobiesocidae</taxon>
        <taxon>Gobiesocinae</taxon>
        <taxon>Gouania</taxon>
    </lineage>
</organism>
<name>A0A8C5EHA6_GOUWI</name>
<evidence type="ECO:0000313" key="1">
    <source>
        <dbReference type="Ensembl" id="ENSGWIP00000020750.1"/>
    </source>
</evidence>
<proteinExistence type="predicted"/>
<reference evidence="1" key="3">
    <citation type="submission" date="2025-09" db="UniProtKB">
        <authorList>
            <consortium name="Ensembl"/>
        </authorList>
    </citation>
    <scope>IDENTIFICATION</scope>
</reference>
<sequence>MLQLDGFPPGDVVKADRSAGRLTGSMMELQTLQEALKVEIQIHQKLVAQMKQDPQNADLKKQLHELQAKITALSEKQVCACVRACVRVDDQLNWNSNGWLFVKRGSGFCVVVGTHLSCQLSC</sequence>
<keyword evidence="2" id="KW-1185">Reference proteome</keyword>
<dbReference type="Proteomes" id="UP000694680">
    <property type="component" value="Chromosome 6"/>
</dbReference>
<dbReference type="GO" id="GO:0003682">
    <property type="term" value="F:chromatin binding"/>
    <property type="evidence" value="ECO:0007669"/>
    <property type="project" value="TreeGrafter"/>
</dbReference>
<protein>
    <submittedName>
        <fullName evidence="1">Uncharacterized protein</fullName>
    </submittedName>
</protein>
<dbReference type="Ensembl" id="ENSGWIT00000022788.1">
    <property type="protein sequence ID" value="ENSGWIP00000020750.1"/>
    <property type="gene ID" value="ENSGWIG00000011235.1"/>
</dbReference>
<evidence type="ECO:0000313" key="2">
    <source>
        <dbReference type="Proteomes" id="UP000694680"/>
    </source>
</evidence>
<reference evidence="1" key="1">
    <citation type="submission" date="2020-06" db="EMBL/GenBank/DDBJ databases">
        <authorList>
            <consortium name="Wellcome Sanger Institute Data Sharing"/>
        </authorList>
    </citation>
    <scope>NUCLEOTIDE SEQUENCE [LARGE SCALE GENOMIC DNA]</scope>
</reference>
<dbReference type="PANTHER" id="PTHR24102">
    <property type="entry name" value="PHD FINGER PROTEIN"/>
    <property type="match status" value="1"/>
</dbReference>
<dbReference type="PANTHER" id="PTHR24102:SF6">
    <property type="entry name" value="PHD FINGER PROTEIN 21A"/>
    <property type="match status" value="1"/>
</dbReference>
<dbReference type="GO" id="GO:0000118">
    <property type="term" value="C:histone deacetylase complex"/>
    <property type="evidence" value="ECO:0007669"/>
    <property type="project" value="TreeGrafter"/>
</dbReference>
<accession>A0A8C5EHA6</accession>